<name>A0ABW4F0L5_9PSEU</name>
<dbReference type="Proteomes" id="UP001597114">
    <property type="component" value="Unassembled WGS sequence"/>
</dbReference>
<gene>
    <name evidence="1" type="ORF">ACFSJD_27910</name>
</gene>
<dbReference type="EMBL" id="JBHUCO010000033">
    <property type="protein sequence ID" value="MFD1521356.1"/>
    <property type="molecule type" value="Genomic_DNA"/>
</dbReference>
<sequence>MTAPFTESVAVPAVVARPPAALLPDAALLVATRSSVSAAP</sequence>
<proteinExistence type="predicted"/>
<comment type="caution">
    <text evidence="1">The sequence shown here is derived from an EMBL/GenBank/DDBJ whole genome shotgun (WGS) entry which is preliminary data.</text>
</comment>
<evidence type="ECO:0000313" key="1">
    <source>
        <dbReference type="EMBL" id="MFD1521356.1"/>
    </source>
</evidence>
<organism evidence="1 2">
    <name type="scientific">Pseudonocardia yunnanensis</name>
    <dbReference type="NCBI Taxonomy" id="58107"/>
    <lineage>
        <taxon>Bacteria</taxon>
        <taxon>Bacillati</taxon>
        <taxon>Actinomycetota</taxon>
        <taxon>Actinomycetes</taxon>
        <taxon>Pseudonocardiales</taxon>
        <taxon>Pseudonocardiaceae</taxon>
        <taxon>Pseudonocardia</taxon>
    </lineage>
</organism>
<accession>A0ABW4F0L5</accession>
<dbReference type="RefSeq" id="WP_344730225.1">
    <property type="nucleotide sequence ID" value="NZ_BAAAUS010000065.1"/>
</dbReference>
<protein>
    <submittedName>
        <fullName evidence="1">Uncharacterized protein</fullName>
    </submittedName>
</protein>
<keyword evidence="2" id="KW-1185">Reference proteome</keyword>
<evidence type="ECO:0000313" key="2">
    <source>
        <dbReference type="Proteomes" id="UP001597114"/>
    </source>
</evidence>
<reference evidence="2" key="1">
    <citation type="journal article" date="2019" name="Int. J. Syst. Evol. Microbiol.">
        <title>The Global Catalogue of Microorganisms (GCM) 10K type strain sequencing project: providing services to taxonomists for standard genome sequencing and annotation.</title>
        <authorList>
            <consortium name="The Broad Institute Genomics Platform"/>
            <consortium name="The Broad Institute Genome Sequencing Center for Infectious Disease"/>
            <person name="Wu L."/>
            <person name="Ma J."/>
        </authorList>
    </citation>
    <scope>NUCLEOTIDE SEQUENCE [LARGE SCALE GENOMIC DNA]</scope>
    <source>
        <strain evidence="2">CCM 7043</strain>
    </source>
</reference>